<sequence length="539" mass="57726">MKKLFLYSVLAWGLALSSCGKDDAEPQNLQEPQADGSVTVSVTLPDDAFGNDSRALPQAYAGHKLRCILIVQENGTVTDRQEKLVDEAQDGSFFFTINPEGEDFKCSFWADYVAEDASATDGRYPDLYYNTESLPAVSYKATGNELFNNDACDAFSLSLLNGATAGTMTRPLAKVSFADERPETVASAGNVSVSNYNVYNGFDIVNGTVSDTPVSISYSGPAADADNGVWFYNYLFVGNKNSLPGNLTMKVGENTHDVSTENITLTANRKINATLNWERANGIITVDVSFDDPDTPNVGDYYYSDGTWSTSLNAEKTVIGVVFATSETEAAADSPENYDGVTFEDGKIHAWVMGWRDLHPTPRFVNASAEQGASGSTVESIEGVGQGEDDIYGFANCNAWIGNVLTSPKVYVALPNVMDSYAGNYNASVPEGKTSGWYIPAIGQLAALRNAYIAEDSKVKAALQGLVDAGYGSGDANAKVLLVEKNDAGANQYYWSSTAYEGSSSNSVMRMTFVNEDGVAVTNQNGGSSGSPCRPILTF</sequence>
<dbReference type="AlphaFoldDB" id="A0A948TP38"/>
<organism evidence="1 2">
    <name type="scientific">Candidatus Phocaeicola excrementipullorum</name>
    <dbReference type="NCBI Taxonomy" id="2838731"/>
    <lineage>
        <taxon>Bacteria</taxon>
        <taxon>Pseudomonadati</taxon>
        <taxon>Bacteroidota</taxon>
        <taxon>Bacteroidia</taxon>
        <taxon>Bacteroidales</taxon>
        <taxon>Bacteroidaceae</taxon>
        <taxon>Phocaeicola</taxon>
    </lineage>
</organism>
<reference evidence="1" key="2">
    <citation type="submission" date="2021-04" db="EMBL/GenBank/DDBJ databases">
        <authorList>
            <person name="Gilroy R."/>
        </authorList>
    </citation>
    <scope>NUCLEOTIDE SEQUENCE</scope>
    <source>
        <strain evidence="1">8470</strain>
    </source>
</reference>
<comment type="caution">
    <text evidence="1">The sequence shown here is derived from an EMBL/GenBank/DDBJ whole genome shotgun (WGS) entry which is preliminary data.</text>
</comment>
<protein>
    <recommendedName>
        <fullName evidence="3">Fimbrillin family protein</fullName>
    </recommendedName>
</protein>
<evidence type="ECO:0008006" key="3">
    <source>
        <dbReference type="Google" id="ProtNLM"/>
    </source>
</evidence>
<gene>
    <name evidence="1" type="ORF">H9928_09100</name>
</gene>
<evidence type="ECO:0000313" key="1">
    <source>
        <dbReference type="EMBL" id="MBU3856690.1"/>
    </source>
</evidence>
<dbReference type="Proteomes" id="UP000784286">
    <property type="component" value="Unassembled WGS sequence"/>
</dbReference>
<accession>A0A948TP38</accession>
<proteinExistence type="predicted"/>
<evidence type="ECO:0000313" key="2">
    <source>
        <dbReference type="Proteomes" id="UP000784286"/>
    </source>
</evidence>
<name>A0A948TP38_9BACT</name>
<dbReference type="EMBL" id="JAHLFJ010000080">
    <property type="protein sequence ID" value="MBU3856690.1"/>
    <property type="molecule type" value="Genomic_DNA"/>
</dbReference>
<dbReference type="PROSITE" id="PS51257">
    <property type="entry name" value="PROKAR_LIPOPROTEIN"/>
    <property type="match status" value="1"/>
</dbReference>
<reference evidence="1" key="1">
    <citation type="journal article" date="2021" name="PeerJ">
        <title>Extensive microbial diversity within the chicken gut microbiome revealed by metagenomics and culture.</title>
        <authorList>
            <person name="Gilroy R."/>
            <person name="Ravi A."/>
            <person name="Getino M."/>
            <person name="Pursley I."/>
            <person name="Horton D.L."/>
            <person name="Alikhan N.F."/>
            <person name="Baker D."/>
            <person name="Gharbi K."/>
            <person name="Hall N."/>
            <person name="Watson M."/>
            <person name="Adriaenssens E.M."/>
            <person name="Foster-Nyarko E."/>
            <person name="Jarju S."/>
            <person name="Secka A."/>
            <person name="Antonio M."/>
            <person name="Oren A."/>
            <person name="Chaudhuri R.R."/>
            <person name="La Ragione R."/>
            <person name="Hildebrand F."/>
            <person name="Pallen M.J."/>
        </authorList>
    </citation>
    <scope>NUCLEOTIDE SEQUENCE</scope>
    <source>
        <strain evidence="1">8470</strain>
    </source>
</reference>